<dbReference type="Pfam" id="PF02958">
    <property type="entry name" value="EcKL"/>
    <property type="match status" value="1"/>
</dbReference>
<dbReference type="AlphaFoldDB" id="A0A232EMX5"/>
<gene>
    <name evidence="2" type="ORF">TSAR_008167</name>
</gene>
<dbReference type="Gene3D" id="3.90.1200.10">
    <property type="match status" value="1"/>
</dbReference>
<reference evidence="2 3" key="1">
    <citation type="journal article" date="2017" name="Curr. Biol.">
        <title>The Evolution of Venom by Co-option of Single-Copy Genes.</title>
        <authorList>
            <person name="Martinson E.O."/>
            <person name="Mrinalini"/>
            <person name="Kelkar Y.D."/>
            <person name="Chang C.H."/>
            <person name="Werren J.H."/>
        </authorList>
    </citation>
    <scope>NUCLEOTIDE SEQUENCE [LARGE SCALE GENOMIC DNA]</scope>
    <source>
        <strain evidence="2 3">Alberta</strain>
        <tissue evidence="2">Whole body</tissue>
    </source>
</reference>
<evidence type="ECO:0000259" key="1">
    <source>
        <dbReference type="SMART" id="SM00587"/>
    </source>
</evidence>
<protein>
    <recommendedName>
        <fullName evidence="1">CHK kinase-like domain-containing protein</fullName>
    </recommendedName>
</protein>
<dbReference type="Proteomes" id="UP000215335">
    <property type="component" value="Unassembled WGS sequence"/>
</dbReference>
<name>A0A232EMX5_9HYME</name>
<dbReference type="SMART" id="SM00587">
    <property type="entry name" value="CHK"/>
    <property type="match status" value="1"/>
</dbReference>
<dbReference type="InterPro" id="IPR004119">
    <property type="entry name" value="EcKL"/>
</dbReference>
<dbReference type="InterPro" id="IPR011009">
    <property type="entry name" value="Kinase-like_dom_sf"/>
</dbReference>
<accession>A0A232EMX5</accession>
<sequence>MASVKPDCFYGSLSAEDVQAVITKALGPNVKVVDYRIKPFADVRVGFLSANLLLEVTVQRDTTISSETHSFFVKCIPHNSEKEEKLLNDLQVFKREGTFFRDMEPEMLKNFKGEHWNAECYLVKDDVLVFENLQMKNFRMSNLILDEATGKAAASTLARFHAASVIVEKRLKKSFQEMYPDLFECSIFNRGNFYRNWFRAGIDVILDVGETLNLDTSKVRDYLMKIFEILKPSNTRRNILCHTDLWANNIMVNDVDDSPKCILIDYQTVREEKSIVQRYHEVFKETVMRNVPDMEVRNLQELMEEYEEYKHYGLIYAALQQPQMFMDEAFRSELSKDSVCFEKFFFEDRTGLVKELMMKNPDYREKITELVKEVVEYANRA</sequence>
<dbReference type="SUPFAM" id="SSF56112">
    <property type="entry name" value="Protein kinase-like (PK-like)"/>
    <property type="match status" value="1"/>
</dbReference>
<keyword evidence="3" id="KW-1185">Reference proteome</keyword>
<dbReference type="InterPro" id="IPR015897">
    <property type="entry name" value="CHK_kinase-like"/>
</dbReference>
<dbReference type="PANTHER" id="PTHR11012">
    <property type="entry name" value="PROTEIN KINASE-LIKE DOMAIN-CONTAINING"/>
    <property type="match status" value="1"/>
</dbReference>
<dbReference type="STRING" id="543379.A0A232EMX5"/>
<organism evidence="2 3">
    <name type="scientific">Trichomalopsis sarcophagae</name>
    <dbReference type="NCBI Taxonomy" id="543379"/>
    <lineage>
        <taxon>Eukaryota</taxon>
        <taxon>Metazoa</taxon>
        <taxon>Ecdysozoa</taxon>
        <taxon>Arthropoda</taxon>
        <taxon>Hexapoda</taxon>
        <taxon>Insecta</taxon>
        <taxon>Pterygota</taxon>
        <taxon>Neoptera</taxon>
        <taxon>Endopterygota</taxon>
        <taxon>Hymenoptera</taxon>
        <taxon>Apocrita</taxon>
        <taxon>Proctotrupomorpha</taxon>
        <taxon>Chalcidoidea</taxon>
        <taxon>Pteromalidae</taxon>
        <taxon>Pteromalinae</taxon>
        <taxon>Trichomalopsis</taxon>
    </lineage>
</organism>
<dbReference type="PANTHER" id="PTHR11012:SF48">
    <property type="entry name" value="CHK KINASE-LIKE DOMAIN-CONTAINING PROTEIN-RELATED"/>
    <property type="match status" value="1"/>
</dbReference>
<evidence type="ECO:0000313" key="2">
    <source>
        <dbReference type="EMBL" id="OXU19715.1"/>
    </source>
</evidence>
<comment type="caution">
    <text evidence="2">The sequence shown here is derived from an EMBL/GenBank/DDBJ whole genome shotgun (WGS) entry which is preliminary data.</text>
</comment>
<feature type="domain" description="CHK kinase-like" evidence="1">
    <location>
        <begin position="128"/>
        <end position="289"/>
    </location>
</feature>
<evidence type="ECO:0000313" key="3">
    <source>
        <dbReference type="Proteomes" id="UP000215335"/>
    </source>
</evidence>
<dbReference type="OrthoDB" id="6334212at2759"/>
<proteinExistence type="predicted"/>
<dbReference type="EMBL" id="NNAY01003263">
    <property type="protein sequence ID" value="OXU19715.1"/>
    <property type="molecule type" value="Genomic_DNA"/>
</dbReference>